<proteinExistence type="predicted"/>
<gene>
    <name evidence="2" type="ORF">HYN46_02305</name>
</gene>
<dbReference type="EMBL" id="CP031222">
    <property type="protein sequence ID" value="AXI01813.1"/>
    <property type="molecule type" value="Genomic_DNA"/>
</dbReference>
<dbReference type="Proteomes" id="UP000253940">
    <property type="component" value="Chromosome"/>
</dbReference>
<keyword evidence="3" id="KW-1185">Reference proteome</keyword>
<evidence type="ECO:0000313" key="3">
    <source>
        <dbReference type="Proteomes" id="UP000253940"/>
    </source>
</evidence>
<evidence type="ECO:0000256" key="1">
    <source>
        <dbReference type="SAM" id="Phobius"/>
    </source>
</evidence>
<evidence type="ECO:0000313" key="2">
    <source>
        <dbReference type="EMBL" id="AXI01813.1"/>
    </source>
</evidence>
<keyword evidence="1" id="KW-1133">Transmembrane helix</keyword>
<keyword evidence="1" id="KW-0472">Membrane</keyword>
<protein>
    <submittedName>
        <fullName evidence="2">Uncharacterized protein</fullName>
    </submittedName>
</protein>
<organism evidence="2 3">
    <name type="scientific">Aquirhabdus parva</name>
    <dbReference type="NCBI Taxonomy" id="2283318"/>
    <lineage>
        <taxon>Bacteria</taxon>
        <taxon>Pseudomonadati</taxon>
        <taxon>Pseudomonadota</taxon>
        <taxon>Gammaproteobacteria</taxon>
        <taxon>Moraxellales</taxon>
        <taxon>Moraxellaceae</taxon>
        <taxon>Aquirhabdus</taxon>
    </lineage>
</organism>
<accession>A0A345P3F4</accession>
<feature type="transmembrane region" description="Helical" evidence="1">
    <location>
        <begin position="26"/>
        <end position="50"/>
    </location>
</feature>
<dbReference type="RefSeq" id="WP_114897923.1">
    <property type="nucleotide sequence ID" value="NZ_CP031222.1"/>
</dbReference>
<dbReference type="KEGG" id="mbah:HYN46_02305"/>
<dbReference type="AlphaFoldDB" id="A0A345P3F4"/>
<name>A0A345P3F4_9GAMM</name>
<reference evidence="2 3" key="1">
    <citation type="submission" date="2018-07" db="EMBL/GenBank/DDBJ databases">
        <title>Genome sequencing of Moraxellaceae gen. HYN0046.</title>
        <authorList>
            <person name="Kim M."/>
            <person name="Yi H."/>
        </authorList>
    </citation>
    <scope>NUCLEOTIDE SEQUENCE [LARGE SCALE GENOMIC DNA]</scope>
    <source>
        <strain evidence="2 3">HYN0046</strain>
    </source>
</reference>
<sequence length="183" mass="21867">MRSPQFLLQYLQRTLIWQIFKNHKRLVSGIALGLMTLSFLTAYFISPYWAVCKLEQDLYSQDTHKLQEKIPKPLLAHLAINTHPDHQWQGAGKNYLKHILPKLYGDIDPYAWLSVQAQVLNKERHHQYYQHYFNHYALELGENRDQLRFELVRDHIVNWRVERICYPSPQPDRVSNRCPSSNR</sequence>
<keyword evidence="1" id="KW-0812">Transmembrane</keyword>